<accession>A0A481ZCP4</accession>
<dbReference type="EMBL" id="MK500598">
    <property type="protein sequence ID" value="QBK93547.1"/>
    <property type="molecule type" value="Genomic_DNA"/>
</dbReference>
<protein>
    <submittedName>
        <fullName evidence="1">Uncharacterized protein</fullName>
    </submittedName>
</protein>
<proteinExistence type="predicted"/>
<sequence>MKILAILKQRELYKPETRIIYGIKVTAISEIEMLGRLIEYVNASKKKLYLRYIREGRMAQAKDELHALDCCIYKNVVGSSAWHIKKKTTIIIQPPLLDNIDCCVFWNENGVSVILGRILKFEALNALNDIPLREWNYVLNVALNDSVDECSLYFV</sequence>
<gene>
    <name evidence="1" type="ORF">LCPAC404_02510</name>
</gene>
<evidence type="ECO:0000313" key="1">
    <source>
        <dbReference type="EMBL" id="QBK93547.1"/>
    </source>
</evidence>
<reference evidence="1" key="1">
    <citation type="journal article" date="2019" name="MBio">
        <title>Virus Genomes from Deep Sea Sediments Expand the Ocean Megavirome and Support Independent Origins of Viral Gigantism.</title>
        <authorList>
            <person name="Backstrom D."/>
            <person name="Yutin N."/>
            <person name="Jorgensen S.L."/>
            <person name="Dharamshi J."/>
            <person name="Homa F."/>
            <person name="Zaremba-Niedwiedzka K."/>
            <person name="Spang A."/>
            <person name="Wolf Y.I."/>
            <person name="Koonin E.V."/>
            <person name="Ettema T.J."/>
        </authorList>
    </citation>
    <scope>NUCLEOTIDE SEQUENCE</scope>
</reference>
<name>A0A481ZCP4_9VIRU</name>
<organism evidence="1">
    <name type="scientific">Pithovirus LCPAC404</name>
    <dbReference type="NCBI Taxonomy" id="2506597"/>
    <lineage>
        <taxon>Viruses</taxon>
        <taxon>Pithoviruses</taxon>
    </lineage>
</organism>